<protein>
    <submittedName>
        <fullName evidence="8">EamA/RhaT family transporter</fullName>
    </submittedName>
</protein>
<dbReference type="EMBL" id="CP025682">
    <property type="protein sequence ID" value="AUN94881.1"/>
    <property type="molecule type" value="Genomic_DNA"/>
</dbReference>
<dbReference type="Proteomes" id="UP000242205">
    <property type="component" value="Chromosome"/>
</dbReference>
<feature type="transmembrane region" description="Helical" evidence="6">
    <location>
        <begin position="274"/>
        <end position="291"/>
    </location>
</feature>
<feature type="transmembrane region" description="Helical" evidence="6">
    <location>
        <begin position="184"/>
        <end position="204"/>
    </location>
</feature>
<reference evidence="8" key="2">
    <citation type="journal article" date="2019" name="Int. J. Syst. Evol. Microbiol.">
        <title>Azoarcus pumilus sp. nov., isolated from seawater in Sanya, China.</title>
        <authorList>
            <person name="Fu G.Y."/>
            <person name="Yu X.Y."/>
            <person name="Yu X.D."/>
            <person name="Zhao Z."/>
            <person name="Chen C."/>
            <person name="Wang R.J."/>
            <person name="Wu M."/>
            <person name="Zhang X.Q."/>
        </authorList>
    </citation>
    <scope>NUCLEOTIDE SEQUENCE</scope>
    <source>
        <strain evidence="8">SY39</strain>
    </source>
</reference>
<accession>A0A2I6S6M2</accession>
<gene>
    <name evidence="8" type="ORF">C0099_08030</name>
</gene>
<keyword evidence="5 6" id="KW-0472">Membrane</keyword>
<feature type="transmembrane region" description="Helical" evidence="6">
    <location>
        <begin position="216"/>
        <end position="237"/>
    </location>
</feature>
<keyword evidence="3 6" id="KW-0812">Transmembrane</keyword>
<evidence type="ECO:0000259" key="7">
    <source>
        <dbReference type="Pfam" id="PF00892"/>
    </source>
</evidence>
<sequence length="296" mass="31943">MRTPTPSPYLLLTLTVLFWSGNMVVGRGIHESVPPIALAFWRWSIALACVAPLALPHLRAEWPLIRRHWRALVALGLLGVGGYNTLVYVALEYTTATNASLLNSFIPIATIALAFALLGRRLSRVEAIGAMISLAGVLTIVARGDVGTLLALTLNRGDLWMIVAVMVWGLYTVGLHWRPAIHPMLFFAVCALVGLSALAPLYVLELASGARIELSARALAAIGYVGVFAGFLGHVFYNAGVRAVGPSQGSLFIHLMPVFGTALAAVFLGERPQWYHFAGIGLILSGIYLTTRYRRA</sequence>
<evidence type="ECO:0000256" key="6">
    <source>
        <dbReference type="SAM" id="Phobius"/>
    </source>
</evidence>
<keyword evidence="4 6" id="KW-1133">Transmembrane helix</keyword>
<feature type="transmembrane region" description="Helical" evidence="6">
    <location>
        <begin position="70"/>
        <end position="91"/>
    </location>
</feature>
<feature type="transmembrane region" description="Helical" evidence="6">
    <location>
        <begin position="97"/>
        <end position="118"/>
    </location>
</feature>
<dbReference type="Pfam" id="PF00892">
    <property type="entry name" value="EamA"/>
    <property type="match status" value="2"/>
</dbReference>
<dbReference type="AlphaFoldDB" id="A0A2I6S6M2"/>
<dbReference type="InterPro" id="IPR050638">
    <property type="entry name" value="AA-Vitamin_Transporters"/>
</dbReference>
<dbReference type="GO" id="GO:0016020">
    <property type="term" value="C:membrane"/>
    <property type="evidence" value="ECO:0007669"/>
    <property type="project" value="UniProtKB-SubCell"/>
</dbReference>
<reference evidence="8" key="1">
    <citation type="submission" date="2018-01" db="EMBL/GenBank/DDBJ databases">
        <authorList>
            <person name="Fu G.-Y."/>
        </authorList>
    </citation>
    <scope>NUCLEOTIDE SEQUENCE [LARGE SCALE GENOMIC DNA]</scope>
    <source>
        <strain evidence="8">SY39</strain>
    </source>
</reference>
<dbReference type="InterPro" id="IPR037185">
    <property type="entry name" value="EmrE-like"/>
</dbReference>
<dbReference type="SUPFAM" id="SSF103481">
    <property type="entry name" value="Multidrug resistance efflux transporter EmrE"/>
    <property type="match status" value="2"/>
</dbReference>
<dbReference type="PANTHER" id="PTHR32322:SF2">
    <property type="entry name" value="EAMA DOMAIN-CONTAINING PROTEIN"/>
    <property type="match status" value="1"/>
</dbReference>
<feature type="domain" description="EamA" evidence="7">
    <location>
        <begin position="9"/>
        <end position="141"/>
    </location>
</feature>
<comment type="subcellular location">
    <subcellularLocation>
        <location evidence="1">Membrane</location>
        <topology evidence="1">Multi-pass membrane protein</topology>
    </subcellularLocation>
</comment>
<feature type="transmembrane region" description="Helical" evidence="6">
    <location>
        <begin position="159"/>
        <end position="177"/>
    </location>
</feature>
<dbReference type="RefSeq" id="WP_102246947.1">
    <property type="nucleotide sequence ID" value="NZ_CP025682.1"/>
</dbReference>
<feature type="transmembrane region" description="Helical" evidence="6">
    <location>
        <begin position="249"/>
        <end position="268"/>
    </location>
</feature>
<dbReference type="KEGG" id="atw:C0099_08030"/>
<evidence type="ECO:0000256" key="5">
    <source>
        <dbReference type="ARBA" id="ARBA00023136"/>
    </source>
</evidence>
<comment type="similarity">
    <text evidence="2">Belongs to the EamA transporter family.</text>
</comment>
<feature type="domain" description="EamA" evidence="7">
    <location>
        <begin position="156"/>
        <end position="291"/>
    </location>
</feature>
<evidence type="ECO:0000256" key="3">
    <source>
        <dbReference type="ARBA" id="ARBA00022692"/>
    </source>
</evidence>
<evidence type="ECO:0000313" key="8">
    <source>
        <dbReference type="EMBL" id="AUN94881.1"/>
    </source>
</evidence>
<organism evidence="8 9">
    <name type="scientific">Pseudazoarcus pumilus</name>
    <dbReference type="NCBI Taxonomy" id="2067960"/>
    <lineage>
        <taxon>Bacteria</taxon>
        <taxon>Pseudomonadati</taxon>
        <taxon>Pseudomonadota</taxon>
        <taxon>Betaproteobacteria</taxon>
        <taxon>Rhodocyclales</taxon>
        <taxon>Zoogloeaceae</taxon>
        <taxon>Pseudazoarcus</taxon>
    </lineage>
</organism>
<keyword evidence="9" id="KW-1185">Reference proteome</keyword>
<evidence type="ECO:0000313" key="9">
    <source>
        <dbReference type="Proteomes" id="UP000242205"/>
    </source>
</evidence>
<feature type="transmembrane region" description="Helical" evidence="6">
    <location>
        <begin position="130"/>
        <end position="153"/>
    </location>
</feature>
<evidence type="ECO:0000256" key="1">
    <source>
        <dbReference type="ARBA" id="ARBA00004141"/>
    </source>
</evidence>
<dbReference type="InterPro" id="IPR000620">
    <property type="entry name" value="EamA_dom"/>
</dbReference>
<name>A0A2I6S6M2_9RHOO</name>
<dbReference type="PANTHER" id="PTHR32322">
    <property type="entry name" value="INNER MEMBRANE TRANSPORTER"/>
    <property type="match status" value="1"/>
</dbReference>
<evidence type="ECO:0000256" key="4">
    <source>
        <dbReference type="ARBA" id="ARBA00022989"/>
    </source>
</evidence>
<feature type="transmembrane region" description="Helical" evidence="6">
    <location>
        <begin position="36"/>
        <end position="58"/>
    </location>
</feature>
<proteinExistence type="inferred from homology"/>
<evidence type="ECO:0000256" key="2">
    <source>
        <dbReference type="ARBA" id="ARBA00007362"/>
    </source>
</evidence>
<dbReference type="OrthoDB" id="4167046at2"/>